<organism evidence="1 2">
    <name type="scientific">Avena sativa</name>
    <name type="common">Oat</name>
    <dbReference type="NCBI Taxonomy" id="4498"/>
    <lineage>
        <taxon>Eukaryota</taxon>
        <taxon>Viridiplantae</taxon>
        <taxon>Streptophyta</taxon>
        <taxon>Embryophyta</taxon>
        <taxon>Tracheophyta</taxon>
        <taxon>Spermatophyta</taxon>
        <taxon>Magnoliopsida</taxon>
        <taxon>Liliopsida</taxon>
        <taxon>Poales</taxon>
        <taxon>Poaceae</taxon>
        <taxon>BOP clade</taxon>
        <taxon>Pooideae</taxon>
        <taxon>Poodae</taxon>
        <taxon>Poeae</taxon>
        <taxon>Poeae Chloroplast Group 1 (Aveneae type)</taxon>
        <taxon>Aveninae</taxon>
        <taxon>Avena</taxon>
    </lineage>
</organism>
<sequence>MAALRCGGGASAYMTAPRITAPQNGDGRFGILTARARIRELPLRTVSCSVGSPPRAKRRCFQNKGVPEGCEALKAAAADMFRPLRLNLSEMRSLNTVYDLQDYQIGMLFGAFVGCVGCYQLWRAAPPIFVDAALGYTIYKLSVVSSELHRLRKSNSLITRLKFGIYTLLTELMPFSFREVQSRPPPMQITCHFVLLFAIIHATPFSRHTCCLLNNSFNAGFILFMALKDFKNKYVLLDAVRLPLFLLYLGAFMFDVAGLKKYGRRILISFVNHLKMRGGIREIFRIVWYPGYVSPYDDSLGSR</sequence>
<protein>
    <submittedName>
        <fullName evidence="1">Uncharacterized protein</fullName>
    </submittedName>
</protein>
<dbReference type="EnsemblPlants" id="AVESA.00010b.r2.5CG0882070.2">
    <property type="protein sequence ID" value="AVESA.00010b.r2.5CG0882070.2.CDS"/>
    <property type="gene ID" value="AVESA.00010b.r2.5CG0882070"/>
</dbReference>
<evidence type="ECO:0000313" key="1">
    <source>
        <dbReference type="EnsemblPlants" id="AVESA.00010b.r2.5CG0882070.2.CDS"/>
    </source>
</evidence>
<dbReference type="Proteomes" id="UP001732700">
    <property type="component" value="Chromosome 5C"/>
</dbReference>
<keyword evidence="2" id="KW-1185">Reference proteome</keyword>
<accession>A0ACD5Y0F2</accession>
<name>A0ACD5Y0F2_AVESA</name>
<proteinExistence type="predicted"/>
<reference evidence="1" key="2">
    <citation type="submission" date="2025-09" db="UniProtKB">
        <authorList>
            <consortium name="EnsemblPlants"/>
        </authorList>
    </citation>
    <scope>IDENTIFICATION</scope>
</reference>
<evidence type="ECO:0000313" key="2">
    <source>
        <dbReference type="Proteomes" id="UP001732700"/>
    </source>
</evidence>
<reference evidence="1" key="1">
    <citation type="submission" date="2021-05" db="EMBL/GenBank/DDBJ databases">
        <authorList>
            <person name="Scholz U."/>
            <person name="Mascher M."/>
            <person name="Fiebig A."/>
        </authorList>
    </citation>
    <scope>NUCLEOTIDE SEQUENCE [LARGE SCALE GENOMIC DNA]</scope>
</reference>